<evidence type="ECO:0000313" key="2">
    <source>
        <dbReference type="EMBL" id="SHN64628.1"/>
    </source>
</evidence>
<dbReference type="EMBL" id="FRDF01000018">
    <property type="protein sequence ID" value="SHN64628.1"/>
    <property type="molecule type" value="Genomic_DNA"/>
</dbReference>
<name>A0A1M7T1P4_9SPHN</name>
<keyword evidence="3" id="KW-1185">Reference proteome</keyword>
<sequence length="122" mass="13369">MQASDFLPYLGWIILACSVLAGLGILASFQVTRMKIKNGYPLEGMWGQSLKPGSDKQTAHRVTLLTQENAELRAELGSVKDRLINVERIVTDGGYHLGAEIEALRDSARDRALSNLKDKGEA</sequence>
<accession>A0A1M7T1P4</accession>
<proteinExistence type="predicted"/>
<keyword evidence="1" id="KW-0812">Transmembrane</keyword>
<evidence type="ECO:0000313" key="3">
    <source>
        <dbReference type="Proteomes" id="UP000184391"/>
    </source>
</evidence>
<dbReference type="Proteomes" id="UP000184391">
    <property type="component" value="Unassembled WGS sequence"/>
</dbReference>
<organism evidence="2 3">
    <name type="scientific">Erythrobacter sanguineus</name>
    <dbReference type="NCBI Taxonomy" id="198312"/>
    <lineage>
        <taxon>Bacteria</taxon>
        <taxon>Pseudomonadati</taxon>
        <taxon>Pseudomonadota</taxon>
        <taxon>Alphaproteobacteria</taxon>
        <taxon>Sphingomonadales</taxon>
        <taxon>Erythrobacteraceae</taxon>
        <taxon>Erythrobacter/Porphyrobacter group</taxon>
        <taxon>Erythrobacter</taxon>
    </lineage>
</organism>
<keyword evidence="1" id="KW-1133">Transmembrane helix</keyword>
<evidence type="ECO:0000256" key="1">
    <source>
        <dbReference type="SAM" id="Phobius"/>
    </source>
</evidence>
<gene>
    <name evidence="2" type="ORF">SAMN02745193_02760</name>
</gene>
<dbReference type="AlphaFoldDB" id="A0A1M7T1P4"/>
<dbReference type="STRING" id="198312.SAMN02745193_02760"/>
<dbReference type="OrthoDB" id="7391494at2"/>
<keyword evidence="1" id="KW-0472">Membrane</keyword>
<protein>
    <submittedName>
        <fullName evidence="2">Uncharacterized protein</fullName>
    </submittedName>
</protein>
<reference evidence="3" key="1">
    <citation type="submission" date="2016-12" db="EMBL/GenBank/DDBJ databases">
        <authorList>
            <person name="Varghese N."/>
            <person name="Submissions S."/>
        </authorList>
    </citation>
    <scope>NUCLEOTIDE SEQUENCE [LARGE SCALE GENOMIC DNA]</scope>
    <source>
        <strain evidence="3">DSM 11032</strain>
    </source>
</reference>
<dbReference type="RefSeq" id="WP_072675593.1">
    <property type="nucleotide sequence ID" value="NZ_FRDF01000018.1"/>
</dbReference>
<feature type="transmembrane region" description="Helical" evidence="1">
    <location>
        <begin position="6"/>
        <end position="29"/>
    </location>
</feature>